<proteinExistence type="predicted"/>
<dbReference type="InterPro" id="IPR010982">
    <property type="entry name" value="Lambda_DNA-bd_dom_sf"/>
</dbReference>
<gene>
    <name evidence="3" type="ORF">LBW55_19435</name>
</gene>
<accession>A0AAE3T545</accession>
<reference evidence="3" key="1">
    <citation type="submission" date="2021-09" db="EMBL/GenBank/DDBJ databases">
        <title>Genomic analysis of Ralstonia spp.</title>
        <authorList>
            <person name="Aburjaile F."/>
            <person name="Ariute J.C."/>
            <person name="Pais A.K.L."/>
            <person name="Albuquerque G.M.R."/>
            <person name="Silva A.M.F."/>
            <person name="Brenig B."/>
            <person name="Azevedo V."/>
            <person name="Matiuzzi M."/>
            <person name="Ramos R."/>
            <person name="Goes-Neto A."/>
            <person name="Soares S."/>
            <person name="Iseppon A.M.B."/>
            <person name="Souza E."/>
            <person name="Gama M."/>
        </authorList>
    </citation>
    <scope>NUCLEOTIDE SEQUENCE</scope>
    <source>
        <strain evidence="3">B4</strain>
    </source>
</reference>
<sequence length="162" mass="17728">MNTYGERLQTALKLSHQTRTTLAQHLGISEQAIGQVILGSTKALTAENSARAARFLRVDDLWLATGEGEPTRSGAAKEPSLWPFTRVALDRVLLLPADERAFVEAKLEAELERAEERAKKAGQARGAEPQKESFDPSQAKDEDYFLAGAPAPSRKARKKKTG</sequence>
<organism evidence="3 4">
    <name type="scientific">Ralstonia solanacearum</name>
    <name type="common">Pseudomonas solanacearum</name>
    <dbReference type="NCBI Taxonomy" id="305"/>
    <lineage>
        <taxon>Bacteria</taxon>
        <taxon>Pseudomonadati</taxon>
        <taxon>Pseudomonadota</taxon>
        <taxon>Betaproteobacteria</taxon>
        <taxon>Burkholderiales</taxon>
        <taxon>Burkholderiaceae</taxon>
        <taxon>Ralstonia</taxon>
        <taxon>Ralstonia solanacearum species complex</taxon>
    </lineage>
</organism>
<evidence type="ECO:0000256" key="1">
    <source>
        <dbReference type="SAM" id="MobiDB-lite"/>
    </source>
</evidence>
<name>A0AAE3T545_RALSL</name>
<dbReference type="Gene3D" id="1.10.260.40">
    <property type="entry name" value="lambda repressor-like DNA-binding domains"/>
    <property type="match status" value="1"/>
</dbReference>
<dbReference type="Proteomes" id="UP001143674">
    <property type="component" value="Unassembled WGS sequence"/>
</dbReference>
<evidence type="ECO:0000259" key="2">
    <source>
        <dbReference type="SMART" id="SM00530"/>
    </source>
</evidence>
<evidence type="ECO:0000313" key="3">
    <source>
        <dbReference type="EMBL" id="MDB0523779.1"/>
    </source>
</evidence>
<feature type="region of interest" description="Disordered" evidence="1">
    <location>
        <begin position="113"/>
        <end position="162"/>
    </location>
</feature>
<comment type="caution">
    <text evidence="3">The sequence shown here is derived from an EMBL/GenBank/DDBJ whole genome shotgun (WGS) entry which is preliminary data.</text>
</comment>
<dbReference type="EMBL" id="JAIVEX010000010">
    <property type="protein sequence ID" value="MDB0523779.1"/>
    <property type="molecule type" value="Genomic_DNA"/>
</dbReference>
<dbReference type="SUPFAM" id="SSF47413">
    <property type="entry name" value="lambda repressor-like DNA-binding domains"/>
    <property type="match status" value="1"/>
</dbReference>
<dbReference type="CDD" id="cd00093">
    <property type="entry name" value="HTH_XRE"/>
    <property type="match status" value="1"/>
</dbReference>
<dbReference type="SMART" id="SM00530">
    <property type="entry name" value="HTH_XRE"/>
    <property type="match status" value="1"/>
</dbReference>
<evidence type="ECO:0000313" key="4">
    <source>
        <dbReference type="Proteomes" id="UP001143674"/>
    </source>
</evidence>
<protein>
    <submittedName>
        <fullName evidence="3">Helix-turn-helix transcriptional regulator</fullName>
    </submittedName>
</protein>
<dbReference type="InterPro" id="IPR001387">
    <property type="entry name" value="Cro/C1-type_HTH"/>
</dbReference>
<dbReference type="AlphaFoldDB" id="A0AAE3T545"/>
<dbReference type="GO" id="GO:0003677">
    <property type="term" value="F:DNA binding"/>
    <property type="evidence" value="ECO:0007669"/>
    <property type="project" value="InterPro"/>
</dbReference>
<feature type="domain" description="HTH cro/C1-type" evidence="2">
    <location>
        <begin position="7"/>
        <end position="63"/>
    </location>
</feature>
<dbReference type="RefSeq" id="WP_184849624.1">
    <property type="nucleotide sequence ID" value="NZ_JABZEH010000001.1"/>
</dbReference>
<feature type="compositionally biased region" description="Basic and acidic residues" evidence="1">
    <location>
        <begin position="128"/>
        <end position="143"/>
    </location>
</feature>